<dbReference type="EMBL" id="CP103423">
    <property type="protein sequence ID" value="UWD34055.1"/>
    <property type="molecule type" value="Genomic_DNA"/>
</dbReference>
<reference evidence="1" key="1">
    <citation type="submission" date="2022-08" db="EMBL/GenBank/DDBJ databases">
        <title>Complete genome sequence of Mycoplasma molare type strain H 542.</title>
        <authorList>
            <person name="Spergser J."/>
        </authorList>
    </citation>
    <scope>NUCLEOTIDE SEQUENCE</scope>
    <source>
        <strain evidence="1">H 542</strain>
    </source>
</reference>
<dbReference type="NCBIfam" id="NF047353">
    <property type="entry name" value="tube_lmo2291"/>
    <property type="match status" value="1"/>
</dbReference>
<accession>A0ABY5TTR5</accession>
<proteinExistence type="predicted"/>
<organism evidence="1 2">
    <name type="scientific">Mesomycoplasma molare</name>
    <dbReference type="NCBI Taxonomy" id="171288"/>
    <lineage>
        <taxon>Bacteria</taxon>
        <taxon>Bacillati</taxon>
        <taxon>Mycoplasmatota</taxon>
        <taxon>Mycoplasmoidales</taxon>
        <taxon>Metamycoplasmataceae</taxon>
        <taxon>Mesomycoplasma</taxon>
    </lineage>
</organism>
<protein>
    <submittedName>
        <fullName evidence="1">Uncharacterized protein</fullName>
    </submittedName>
</protein>
<dbReference type="RefSeq" id="WP_036449969.1">
    <property type="nucleotide sequence ID" value="NZ_CP103423.1"/>
</dbReference>
<evidence type="ECO:0000313" key="2">
    <source>
        <dbReference type="Proteomes" id="UP001058364"/>
    </source>
</evidence>
<evidence type="ECO:0000313" key="1">
    <source>
        <dbReference type="EMBL" id="UWD34055.1"/>
    </source>
</evidence>
<keyword evidence="2" id="KW-1185">Reference proteome</keyword>
<name>A0ABY5TTR5_9BACT</name>
<dbReference type="Proteomes" id="UP001058364">
    <property type="component" value="Chromosome"/>
</dbReference>
<gene>
    <name evidence="1" type="ORF">NX772_03035</name>
</gene>
<sequence length="156" mass="17896">MLKTNAGNKLFIAIDPWNVSTQLTYEELKFISELKYNYSNNKEDRNYFHNKGNTTSITTGATHSLSITIDFDDKNTLHKYLLKLLLGDAQNLNGQYIRLELLSLPGETENKKIVISGKCTINFKNHFPSGNPNEIQKLQLDLMPQDDNWTTAEENR</sequence>